<name>A0A9D3S597_ANGAN</name>
<dbReference type="EMBL" id="JAFIRN010000002">
    <property type="protein sequence ID" value="KAG5855253.1"/>
    <property type="molecule type" value="Genomic_DNA"/>
</dbReference>
<comment type="caution">
    <text evidence="2">The sequence shown here is derived from an EMBL/GenBank/DDBJ whole genome shotgun (WGS) entry which is preliminary data.</text>
</comment>
<sequence length="84" mass="9564">MTKAPLDLLQSLQQSQWRSQRGTLCPLRGALPKLKQRTCLGMKLSLPQTKRRKRTPLNLKEVTQLSQRTQSPARNQGVTLLLQT</sequence>
<evidence type="ECO:0000256" key="1">
    <source>
        <dbReference type="SAM" id="MobiDB-lite"/>
    </source>
</evidence>
<protein>
    <submittedName>
        <fullName evidence="2">Uncharacterized protein</fullName>
    </submittedName>
</protein>
<evidence type="ECO:0000313" key="2">
    <source>
        <dbReference type="EMBL" id="KAG5855253.1"/>
    </source>
</evidence>
<feature type="region of interest" description="Disordered" evidence="1">
    <location>
        <begin position="63"/>
        <end position="84"/>
    </location>
</feature>
<accession>A0A9D3S597</accession>
<dbReference type="AlphaFoldDB" id="A0A9D3S597"/>
<organism evidence="2 3">
    <name type="scientific">Anguilla anguilla</name>
    <name type="common">European freshwater eel</name>
    <name type="synonym">Muraena anguilla</name>
    <dbReference type="NCBI Taxonomy" id="7936"/>
    <lineage>
        <taxon>Eukaryota</taxon>
        <taxon>Metazoa</taxon>
        <taxon>Chordata</taxon>
        <taxon>Craniata</taxon>
        <taxon>Vertebrata</taxon>
        <taxon>Euteleostomi</taxon>
        <taxon>Actinopterygii</taxon>
        <taxon>Neopterygii</taxon>
        <taxon>Teleostei</taxon>
        <taxon>Anguilliformes</taxon>
        <taxon>Anguillidae</taxon>
        <taxon>Anguilla</taxon>
    </lineage>
</organism>
<proteinExistence type="predicted"/>
<dbReference type="Proteomes" id="UP001044222">
    <property type="component" value="Unassembled WGS sequence"/>
</dbReference>
<keyword evidence="3" id="KW-1185">Reference proteome</keyword>
<reference evidence="2" key="1">
    <citation type="submission" date="2021-01" db="EMBL/GenBank/DDBJ databases">
        <title>A chromosome-scale assembly of European eel, Anguilla anguilla.</title>
        <authorList>
            <person name="Henkel C."/>
            <person name="Jong-Raadsen S.A."/>
            <person name="Dufour S."/>
            <person name="Weltzien F.-A."/>
            <person name="Palstra A.P."/>
            <person name="Pelster B."/>
            <person name="Spaink H.P."/>
            <person name="Van Den Thillart G.E."/>
            <person name="Jansen H."/>
            <person name="Zahm M."/>
            <person name="Klopp C."/>
            <person name="Cedric C."/>
            <person name="Louis A."/>
            <person name="Berthelot C."/>
            <person name="Parey E."/>
            <person name="Roest Crollius H."/>
            <person name="Montfort J."/>
            <person name="Robinson-Rechavi M."/>
            <person name="Bucao C."/>
            <person name="Bouchez O."/>
            <person name="Gislard M."/>
            <person name="Lluch J."/>
            <person name="Milhes M."/>
            <person name="Lampietro C."/>
            <person name="Lopez Roques C."/>
            <person name="Donnadieu C."/>
            <person name="Braasch I."/>
            <person name="Desvignes T."/>
            <person name="Postlethwait J."/>
            <person name="Bobe J."/>
            <person name="Guiguen Y."/>
            <person name="Dirks R."/>
        </authorList>
    </citation>
    <scope>NUCLEOTIDE SEQUENCE</scope>
    <source>
        <strain evidence="2">Tag_6206</strain>
        <tissue evidence="2">Liver</tissue>
    </source>
</reference>
<gene>
    <name evidence="2" type="ORF">ANANG_G00047140</name>
</gene>
<evidence type="ECO:0000313" key="3">
    <source>
        <dbReference type="Proteomes" id="UP001044222"/>
    </source>
</evidence>